<evidence type="ECO:0000313" key="2">
    <source>
        <dbReference type="EMBL" id="MBU2788665.1"/>
    </source>
</evidence>
<comment type="caution">
    <text evidence="2">The sequence shown here is derived from an EMBL/GenBank/DDBJ whole genome shotgun (WGS) entry which is preliminary data.</text>
</comment>
<keyword evidence="1" id="KW-0175">Coiled coil</keyword>
<evidence type="ECO:0000256" key="1">
    <source>
        <dbReference type="SAM" id="Coils"/>
    </source>
</evidence>
<accession>A0AAE2YR40</accession>
<proteinExistence type="predicted"/>
<dbReference type="EMBL" id="JAAXYO010000154">
    <property type="protein sequence ID" value="MBU2788665.1"/>
    <property type="molecule type" value="Genomic_DNA"/>
</dbReference>
<dbReference type="AlphaFoldDB" id="A0AAE2YR40"/>
<protein>
    <submittedName>
        <fullName evidence="2">Uncharacterized protein</fullName>
    </submittedName>
</protein>
<sequence>MAKDNADLLSLSSGILQTARNVLDEIGKQKDEIEKQKAEIEKQKADIERQAGDLREQSKQAQAMMRAMQDLRKEMMGFDDAARLLVEALEVWAQSEPQRMWEETRKQMQDARTYLTKAEKYWSDDTRRQWILDITNDVQAGLSQHIIEHRESVLKRANRSIIEMKTESTYLQNYVQDFLNEAIANTEQHINENVDRSIRKIEVTLSDYLRDLRESLQAMIAHRDAEIMKECMGEIHGHD</sequence>
<gene>
    <name evidence="2" type="ORF">HFQ13_10725</name>
</gene>
<dbReference type="Proteomes" id="UP001197378">
    <property type="component" value="Unassembled WGS sequence"/>
</dbReference>
<dbReference type="RefSeq" id="WP_215885718.1">
    <property type="nucleotide sequence ID" value="NZ_JAAXYO010000154.1"/>
</dbReference>
<name>A0AAE2YR40_9PROT</name>
<feature type="coiled-coil region" evidence="1">
    <location>
        <begin position="16"/>
        <end position="74"/>
    </location>
</feature>
<keyword evidence="3" id="KW-1185">Reference proteome</keyword>
<reference evidence="2" key="1">
    <citation type="journal article" date="2021" name="ISME J.">
        <title>Genomic evolution of the class Acidithiobacillia: deep-branching Proteobacteria living in extreme acidic conditions.</title>
        <authorList>
            <person name="Moya-Beltran A."/>
            <person name="Beard S."/>
            <person name="Rojas-Villalobos C."/>
            <person name="Issotta F."/>
            <person name="Gallardo Y."/>
            <person name="Ulloa R."/>
            <person name="Giaveno A."/>
            <person name="Degli Esposti M."/>
            <person name="Johnson D.B."/>
            <person name="Quatrini R."/>
        </authorList>
    </citation>
    <scope>NUCLEOTIDE SEQUENCE</scope>
    <source>
        <strain evidence="2">VAN18-1</strain>
    </source>
</reference>
<organism evidence="2 3">
    <name type="scientific">Igneacidithiobacillus copahuensis</name>
    <dbReference type="NCBI Taxonomy" id="2724909"/>
    <lineage>
        <taxon>Bacteria</taxon>
        <taxon>Pseudomonadati</taxon>
        <taxon>Pseudomonadota</taxon>
        <taxon>Acidithiobacillia</taxon>
        <taxon>Acidithiobacillales</taxon>
        <taxon>Acidithiobacillaceae</taxon>
        <taxon>Igneacidithiobacillus</taxon>
    </lineage>
</organism>
<evidence type="ECO:0000313" key="3">
    <source>
        <dbReference type="Proteomes" id="UP001197378"/>
    </source>
</evidence>